<keyword evidence="2" id="KW-0175">Coiled coil</keyword>
<proteinExistence type="inferred from homology"/>
<evidence type="ECO:0000256" key="2">
    <source>
        <dbReference type="ARBA" id="ARBA00023054"/>
    </source>
</evidence>
<name>A0ABQ8JVF4_DERPT</name>
<evidence type="ECO:0000256" key="3">
    <source>
        <dbReference type="SAM" id="MobiDB-lite"/>
    </source>
</evidence>
<feature type="compositionally biased region" description="Polar residues" evidence="3">
    <location>
        <begin position="255"/>
        <end position="286"/>
    </location>
</feature>
<evidence type="ECO:0000313" key="4">
    <source>
        <dbReference type="EMBL" id="KAH9426557.1"/>
    </source>
</evidence>
<evidence type="ECO:0000313" key="5">
    <source>
        <dbReference type="Proteomes" id="UP000887458"/>
    </source>
</evidence>
<dbReference type="PANTHER" id="PTHR19307:SF14">
    <property type="entry name" value="TUMOR PROTEIN D52"/>
    <property type="match status" value="1"/>
</dbReference>
<dbReference type="Pfam" id="PF04201">
    <property type="entry name" value="TPD52"/>
    <property type="match status" value="1"/>
</dbReference>
<sequence length="294" mass="32950">MMENNDDYLDSETAAWCTPTPKEIAFIMSQPQQQKREKGKKALRQNVNEKNNISDNNKIALLSNHFDNDETDSIDYNEISNHSIKHNNDNSLIDHEKCEAFRRIASAEEIEEMSNELLDQYTDPEQRAKIEAELRKELAKTEEEIQTLRTVLTAKIKRSNDIKRQLGITVWKELRDEVGTNLKNIQETTASGFMAKLSTAAAPSYQRTSEAVKVGHQSVMGTLGSVARKLGEVKNTNAFKSFEEKVGYAVTNVKSKIGSRSSSTTNFDEALNNSENSATTPVTSPTIPEDKSLS</sequence>
<feature type="region of interest" description="Disordered" evidence="3">
    <location>
        <begin position="255"/>
        <end position="294"/>
    </location>
</feature>
<dbReference type="PANTHER" id="PTHR19307">
    <property type="entry name" value="TUMOR PROTEIN D52"/>
    <property type="match status" value="1"/>
</dbReference>
<accession>A0ABQ8JVF4</accession>
<reference evidence="4 5" key="1">
    <citation type="journal article" date="2018" name="J. Allergy Clin. Immunol.">
        <title>High-quality assembly of Dermatophagoides pteronyssinus genome and transcriptome reveals a wide range of novel allergens.</title>
        <authorList>
            <person name="Liu X.Y."/>
            <person name="Yang K.Y."/>
            <person name="Wang M.Q."/>
            <person name="Kwok J.S."/>
            <person name="Zeng X."/>
            <person name="Yang Z."/>
            <person name="Xiao X.J."/>
            <person name="Lau C.P."/>
            <person name="Li Y."/>
            <person name="Huang Z.M."/>
            <person name="Ba J.G."/>
            <person name="Yim A.K."/>
            <person name="Ouyang C.Y."/>
            <person name="Ngai S.M."/>
            <person name="Chan T.F."/>
            <person name="Leung E.L."/>
            <person name="Liu L."/>
            <person name="Liu Z.G."/>
            <person name="Tsui S.K."/>
        </authorList>
    </citation>
    <scope>NUCLEOTIDE SEQUENCE [LARGE SCALE GENOMIC DNA]</scope>
    <source>
        <strain evidence="4">Derp</strain>
    </source>
</reference>
<reference evidence="4 5" key="2">
    <citation type="journal article" date="2022" name="Mol. Biol. Evol.">
        <title>Comparative Genomics Reveals Insights into the Divergent Evolution of Astigmatic Mites and Household Pest Adaptations.</title>
        <authorList>
            <person name="Xiong Q."/>
            <person name="Wan A.T."/>
            <person name="Liu X."/>
            <person name="Fung C.S."/>
            <person name="Xiao X."/>
            <person name="Malainual N."/>
            <person name="Hou J."/>
            <person name="Wang L."/>
            <person name="Wang M."/>
            <person name="Yang K.Y."/>
            <person name="Cui Y."/>
            <person name="Leung E.L."/>
            <person name="Nong W."/>
            <person name="Shin S.K."/>
            <person name="Au S.W."/>
            <person name="Jeong K.Y."/>
            <person name="Chew F.T."/>
            <person name="Hui J.H."/>
            <person name="Leung T.F."/>
            <person name="Tungtrongchitr A."/>
            <person name="Zhong N."/>
            <person name="Liu Z."/>
            <person name="Tsui S.K."/>
        </authorList>
    </citation>
    <scope>NUCLEOTIDE SEQUENCE [LARGE SCALE GENOMIC DNA]</scope>
    <source>
        <strain evidence="4">Derp</strain>
    </source>
</reference>
<dbReference type="EMBL" id="NJHN03000008">
    <property type="protein sequence ID" value="KAH9426557.1"/>
    <property type="molecule type" value="Genomic_DNA"/>
</dbReference>
<comment type="caution">
    <text evidence="4">The sequence shown here is derived from an EMBL/GenBank/DDBJ whole genome shotgun (WGS) entry which is preliminary data.</text>
</comment>
<protein>
    <recommendedName>
        <fullName evidence="6">Tumor protein D54-like</fullName>
    </recommendedName>
</protein>
<evidence type="ECO:0000256" key="1">
    <source>
        <dbReference type="ARBA" id="ARBA00005702"/>
    </source>
</evidence>
<evidence type="ECO:0008006" key="6">
    <source>
        <dbReference type="Google" id="ProtNLM"/>
    </source>
</evidence>
<gene>
    <name evidence="4" type="ORF">DERP_002656</name>
</gene>
<dbReference type="InterPro" id="IPR007327">
    <property type="entry name" value="TPD52"/>
</dbReference>
<keyword evidence="5" id="KW-1185">Reference proteome</keyword>
<comment type="similarity">
    <text evidence="1">Belongs to the TPD52 family.</text>
</comment>
<organism evidence="4 5">
    <name type="scientific">Dermatophagoides pteronyssinus</name>
    <name type="common">European house dust mite</name>
    <dbReference type="NCBI Taxonomy" id="6956"/>
    <lineage>
        <taxon>Eukaryota</taxon>
        <taxon>Metazoa</taxon>
        <taxon>Ecdysozoa</taxon>
        <taxon>Arthropoda</taxon>
        <taxon>Chelicerata</taxon>
        <taxon>Arachnida</taxon>
        <taxon>Acari</taxon>
        <taxon>Acariformes</taxon>
        <taxon>Sarcoptiformes</taxon>
        <taxon>Astigmata</taxon>
        <taxon>Psoroptidia</taxon>
        <taxon>Analgoidea</taxon>
        <taxon>Pyroglyphidae</taxon>
        <taxon>Dermatophagoidinae</taxon>
        <taxon>Dermatophagoides</taxon>
    </lineage>
</organism>
<dbReference type="Proteomes" id="UP000887458">
    <property type="component" value="Unassembled WGS sequence"/>
</dbReference>